<dbReference type="Gene3D" id="3.30.230.70">
    <property type="entry name" value="GHMP Kinase, N-terminal domain"/>
    <property type="match status" value="1"/>
</dbReference>
<feature type="region of interest" description="Disordered" evidence="9">
    <location>
        <begin position="291"/>
        <end position="317"/>
    </location>
</feature>
<dbReference type="GO" id="GO:0000176">
    <property type="term" value="C:nuclear exosome (RNase complex)"/>
    <property type="evidence" value="ECO:0007669"/>
    <property type="project" value="UniProtKB-ARBA"/>
</dbReference>
<keyword evidence="6" id="KW-0271">Exosome</keyword>
<protein>
    <submittedName>
        <fullName evidence="11">Exosome complex component MTR3</fullName>
    </submittedName>
</protein>
<dbReference type="RefSeq" id="XP_017998225.1">
    <property type="nucleotide sequence ID" value="XM_018140889.1"/>
</dbReference>
<feature type="domain" description="Exoribonuclease phosphorolytic" evidence="10">
    <location>
        <begin position="35"/>
        <end position="193"/>
    </location>
</feature>
<dbReference type="GO" id="GO:0034475">
    <property type="term" value="P:U4 snRNA 3'-end processing"/>
    <property type="evidence" value="ECO:0007669"/>
    <property type="project" value="TreeGrafter"/>
</dbReference>
<reference evidence="11 12" key="1">
    <citation type="submission" date="2015-06" db="EMBL/GenBank/DDBJ databases">
        <title>Draft genome of the ant-associated black yeast Phialophora attae CBS 131958.</title>
        <authorList>
            <person name="Moreno L.F."/>
            <person name="Stielow B.J."/>
            <person name="de Hoog S."/>
            <person name="Vicente V.A."/>
            <person name="Weiss V.A."/>
            <person name="de Vries M."/>
            <person name="Cruz L.M."/>
            <person name="Souza E.M."/>
        </authorList>
    </citation>
    <scope>NUCLEOTIDE SEQUENCE [LARGE SCALE GENOMIC DNA]</scope>
    <source>
        <strain evidence="11 12">CBS 131958</strain>
    </source>
</reference>
<dbReference type="VEuPathDB" id="FungiDB:AB675_11995"/>
<comment type="similarity">
    <text evidence="3">Belongs to the RNase PH family.</text>
</comment>
<dbReference type="InterPro" id="IPR036345">
    <property type="entry name" value="ExoRNase_PH_dom2_sf"/>
</dbReference>
<dbReference type="InterPro" id="IPR001247">
    <property type="entry name" value="ExoRNase_PH_dom1"/>
</dbReference>
<evidence type="ECO:0000256" key="7">
    <source>
        <dbReference type="ARBA" id="ARBA00022884"/>
    </source>
</evidence>
<dbReference type="Pfam" id="PF01138">
    <property type="entry name" value="RNase_PH"/>
    <property type="match status" value="1"/>
</dbReference>
<dbReference type="InterPro" id="IPR020568">
    <property type="entry name" value="Ribosomal_Su5_D2-typ_SF"/>
</dbReference>
<keyword evidence="4" id="KW-0963">Cytoplasm</keyword>
<dbReference type="GO" id="GO:0003723">
    <property type="term" value="F:RNA binding"/>
    <property type="evidence" value="ECO:0007669"/>
    <property type="project" value="UniProtKB-KW"/>
</dbReference>
<feature type="compositionally biased region" description="Polar residues" evidence="9">
    <location>
        <begin position="292"/>
        <end position="311"/>
    </location>
</feature>
<evidence type="ECO:0000256" key="3">
    <source>
        <dbReference type="ARBA" id="ARBA00006678"/>
    </source>
</evidence>
<dbReference type="GO" id="GO:0071051">
    <property type="term" value="P:poly(A)-dependent snoRNA 3'-end processing"/>
    <property type="evidence" value="ECO:0007669"/>
    <property type="project" value="TreeGrafter"/>
</dbReference>
<dbReference type="SUPFAM" id="SSF54211">
    <property type="entry name" value="Ribosomal protein S5 domain 2-like"/>
    <property type="match status" value="1"/>
</dbReference>
<dbReference type="PANTHER" id="PTHR11953">
    <property type="entry name" value="EXOSOME COMPLEX COMPONENT"/>
    <property type="match status" value="1"/>
</dbReference>
<evidence type="ECO:0000256" key="9">
    <source>
        <dbReference type="SAM" id="MobiDB-lite"/>
    </source>
</evidence>
<keyword evidence="8" id="KW-0539">Nucleus</keyword>
<dbReference type="GO" id="GO:0006364">
    <property type="term" value="P:rRNA processing"/>
    <property type="evidence" value="ECO:0007669"/>
    <property type="project" value="UniProtKB-KW"/>
</dbReference>
<accession>A0A0N1H8J5</accession>
<evidence type="ECO:0000313" key="12">
    <source>
        <dbReference type="Proteomes" id="UP000038010"/>
    </source>
</evidence>
<dbReference type="InterPro" id="IPR027408">
    <property type="entry name" value="PNPase/RNase_PH_dom_sf"/>
</dbReference>
<dbReference type="GO" id="GO:0005730">
    <property type="term" value="C:nucleolus"/>
    <property type="evidence" value="ECO:0007669"/>
    <property type="project" value="TreeGrafter"/>
</dbReference>
<dbReference type="InterPro" id="IPR050080">
    <property type="entry name" value="RNase_PH"/>
</dbReference>
<dbReference type="GO" id="GO:0016075">
    <property type="term" value="P:rRNA catabolic process"/>
    <property type="evidence" value="ECO:0007669"/>
    <property type="project" value="TreeGrafter"/>
</dbReference>
<evidence type="ECO:0000256" key="4">
    <source>
        <dbReference type="ARBA" id="ARBA00022490"/>
    </source>
</evidence>
<dbReference type="CDD" id="cd11371">
    <property type="entry name" value="RNase_PH_MTR3"/>
    <property type="match status" value="1"/>
</dbReference>
<comment type="caution">
    <text evidence="11">The sequence shown here is derived from an EMBL/GenBank/DDBJ whole genome shotgun (WGS) entry which is preliminary data.</text>
</comment>
<evidence type="ECO:0000256" key="1">
    <source>
        <dbReference type="ARBA" id="ARBA00004123"/>
    </source>
</evidence>
<feature type="region of interest" description="Disordered" evidence="9">
    <location>
        <begin position="1"/>
        <end position="32"/>
    </location>
</feature>
<keyword evidence="12" id="KW-1185">Reference proteome</keyword>
<evidence type="ECO:0000256" key="5">
    <source>
        <dbReference type="ARBA" id="ARBA00022552"/>
    </source>
</evidence>
<organism evidence="11 12">
    <name type="scientific">Cyphellophora attinorum</name>
    <dbReference type="NCBI Taxonomy" id="1664694"/>
    <lineage>
        <taxon>Eukaryota</taxon>
        <taxon>Fungi</taxon>
        <taxon>Dikarya</taxon>
        <taxon>Ascomycota</taxon>
        <taxon>Pezizomycotina</taxon>
        <taxon>Eurotiomycetes</taxon>
        <taxon>Chaetothyriomycetidae</taxon>
        <taxon>Chaetothyriales</taxon>
        <taxon>Cyphellophoraceae</taxon>
        <taxon>Cyphellophora</taxon>
    </lineage>
</organism>
<dbReference type="GO" id="GO:0000177">
    <property type="term" value="C:cytoplasmic exosome (RNase complex)"/>
    <property type="evidence" value="ECO:0007669"/>
    <property type="project" value="TreeGrafter"/>
</dbReference>
<dbReference type="Proteomes" id="UP000038010">
    <property type="component" value="Unassembled WGS sequence"/>
</dbReference>
<evidence type="ECO:0000256" key="8">
    <source>
        <dbReference type="ARBA" id="ARBA00023242"/>
    </source>
</evidence>
<dbReference type="PANTHER" id="PTHR11953:SF2">
    <property type="entry name" value="EXOSOME COMPLEX COMPONENT MTR3"/>
    <property type="match status" value="1"/>
</dbReference>
<keyword evidence="5" id="KW-0698">rRNA processing</keyword>
<evidence type="ECO:0000256" key="6">
    <source>
        <dbReference type="ARBA" id="ARBA00022835"/>
    </source>
</evidence>
<evidence type="ECO:0000313" key="11">
    <source>
        <dbReference type="EMBL" id="KPI38262.1"/>
    </source>
</evidence>
<dbReference type="STRING" id="1664694.A0A0N1H8J5"/>
<evidence type="ECO:0000256" key="2">
    <source>
        <dbReference type="ARBA" id="ARBA00004496"/>
    </source>
</evidence>
<dbReference type="OrthoDB" id="2504340at2759"/>
<dbReference type="GeneID" id="28732770"/>
<comment type="subcellular location">
    <subcellularLocation>
        <location evidence="2">Cytoplasm</location>
    </subcellularLocation>
    <subcellularLocation>
        <location evidence="1">Nucleus</location>
    </subcellularLocation>
</comment>
<keyword evidence="7" id="KW-0694">RNA-binding</keyword>
<dbReference type="SUPFAM" id="SSF55666">
    <property type="entry name" value="Ribonuclease PH domain 2-like"/>
    <property type="match status" value="1"/>
</dbReference>
<proteinExistence type="inferred from homology"/>
<dbReference type="EMBL" id="LFJN01000019">
    <property type="protein sequence ID" value="KPI38262.1"/>
    <property type="molecule type" value="Genomic_DNA"/>
</dbReference>
<dbReference type="AlphaFoldDB" id="A0A0N1H8J5"/>
<sequence>MTDRRRVNGPAGGTQPLVPVPLPTHRTQRSRRPDQLRNIFLHTGTIPAASGSAYYELEAPSQASTSPQPRVKLSCAVHGPKPLTRNASFSPNLQLSAAVKYAPFATRLRRGYIRDSTERDLGIHLENALKGLIIPDRWPKSSIEVSVLVLEGEDNEDLISGQPLGSVAGQIGLMNILAGCITVATAALLDAKIDCLDVMAGGVAAVVAMNGAEEKILDPSPAEHEYMRSACVVGYLPNRDEVTEVWTTGAIMEQGNDGNKFDDVVDSAVSAAKATASILMEVLIESAKTHIKTSSSEANSIPKSKRQSTMNDIEMKT</sequence>
<gene>
    <name evidence="11" type="ORF">AB675_11995</name>
</gene>
<evidence type="ECO:0000259" key="10">
    <source>
        <dbReference type="Pfam" id="PF01138"/>
    </source>
</evidence>
<name>A0A0N1H8J5_9EURO</name>
<dbReference type="GO" id="GO:0071028">
    <property type="term" value="P:nuclear mRNA surveillance"/>
    <property type="evidence" value="ECO:0007669"/>
    <property type="project" value="TreeGrafter"/>
</dbReference>